<gene>
    <name evidence="2" type="ORF">S01H1_36992</name>
</gene>
<dbReference type="GO" id="GO:0016757">
    <property type="term" value="F:glycosyltransferase activity"/>
    <property type="evidence" value="ECO:0007669"/>
    <property type="project" value="InterPro"/>
</dbReference>
<evidence type="ECO:0000313" key="2">
    <source>
        <dbReference type="EMBL" id="GAG08967.1"/>
    </source>
</evidence>
<accession>X0VCJ9</accession>
<dbReference type="Gene3D" id="3.40.50.2000">
    <property type="entry name" value="Glycogen Phosphorylase B"/>
    <property type="match status" value="2"/>
</dbReference>
<protein>
    <recommendedName>
        <fullName evidence="1">Glycosyl transferase family 1 domain-containing protein</fullName>
    </recommendedName>
</protein>
<dbReference type="InterPro" id="IPR001296">
    <property type="entry name" value="Glyco_trans_1"/>
</dbReference>
<dbReference type="SUPFAM" id="SSF53756">
    <property type="entry name" value="UDP-Glycosyltransferase/glycogen phosphorylase"/>
    <property type="match status" value="1"/>
</dbReference>
<organism evidence="2">
    <name type="scientific">marine sediment metagenome</name>
    <dbReference type="NCBI Taxonomy" id="412755"/>
    <lineage>
        <taxon>unclassified sequences</taxon>
        <taxon>metagenomes</taxon>
        <taxon>ecological metagenomes</taxon>
    </lineage>
</organism>
<dbReference type="AlphaFoldDB" id="X0VCJ9"/>
<comment type="caution">
    <text evidence="2">The sequence shown here is derived from an EMBL/GenBank/DDBJ whole genome shotgun (WGS) entry which is preliminary data.</text>
</comment>
<dbReference type="PANTHER" id="PTHR12526:SF630">
    <property type="entry name" value="GLYCOSYLTRANSFERASE"/>
    <property type="match status" value="1"/>
</dbReference>
<reference evidence="2" key="1">
    <citation type="journal article" date="2014" name="Front. Microbiol.">
        <title>High frequency of phylogenetically diverse reductive dehalogenase-homologous genes in deep subseafloor sedimentary metagenomes.</title>
        <authorList>
            <person name="Kawai M."/>
            <person name="Futagami T."/>
            <person name="Toyoda A."/>
            <person name="Takaki Y."/>
            <person name="Nishi S."/>
            <person name="Hori S."/>
            <person name="Arai W."/>
            <person name="Tsubouchi T."/>
            <person name="Morono Y."/>
            <person name="Uchiyama I."/>
            <person name="Ito T."/>
            <person name="Fujiyama A."/>
            <person name="Inagaki F."/>
            <person name="Takami H."/>
        </authorList>
    </citation>
    <scope>NUCLEOTIDE SEQUENCE</scope>
    <source>
        <strain evidence="2">Expedition CK06-06</strain>
    </source>
</reference>
<evidence type="ECO:0000259" key="1">
    <source>
        <dbReference type="Pfam" id="PF00534"/>
    </source>
</evidence>
<proteinExistence type="predicted"/>
<dbReference type="CDD" id="cd03801">
    <property type="entry name" value="GT4_PimA-like"/>
    <property type="match status" value="1"/>
</dbReference>
<dbReference type="PANTHER" id="PTHR12526">
    <property type="entry name" value="GLYCOSYLTRANSFERASE"/>
    <property type="match status" value="1"/>
</dbReference>
<dbReference type="EMBL" id="BARS01023214">
    <property type="protein sequence ID" value="GAG08967.1"/>
    <property type="molecule type" value="Genomic_DNA"/>
</dbReference>
<name>X0VCJ9_9ZZZZ</name>
<feature type="non-terminal residue" evidence="2">
    <location>
        <position position="1"/>
    </location>
</feature>
<dbReference type="Pfam" id="PF00534">
    <property type="entry name" value="Glycos_transf_1"/>
    <property type="match status" value="1"/>
</dbReference>
<feature type="domain" description="Glycosyl transferase family 1" evidence="1">
    <location>
        <begin position="1"/>
        <end position="66"/>
    </location>
</feature>
<sequence>PTVITEAMVMGTPVISTYVSGIPEVVKNRQNGMLVLPEDPNGLADAIIELSTDNELRRRIVENGKQTVKELFDSSKWIPKLEILLRSSLSRPA</sequence>